<reference evidence="2 3" key="1">
    <citation type="journal article" date="2019" name="Int. J. Syst. Evol. Microbiol.">
        <title>The Global Catalogue of Microorganisms (GCM) 10K type strain sequencing project: providing services to taxonomists for standard genome sequencing and annotation.</title>
        <authorList>
            <consortium name="The Broad Institute Genomics Platform"/>
            <consortium name="The Broad Institute Genome Sequencing Center for Infectious Disease"/>
            <person name="Wu L."/>
            <person name="Ma J."/>
        </authorList>
    </citation>
    <scope>NUCLEOTIDE SEQUENCE [LARGE SCALE GENOMIC DNA]</scope>
    <source>
        <strain evidence="2 3">JCM 12389</strain>
    </source>
</reference>
<feature type="region of interest" description="Disordered" evidence="1">
    <location>
        <begin position="1"/>
        <end position="33"/>
    </location>
</feature>
<evidence type="ECO:0008006" key="4">
    <source>
        <dbReference type="Google" id="ProtNLM"/>
    </source>
</evidence>
<accession>A0ABN1BJI7</accession>
<comment type="caution">
    <text evidence="2">The sequence shown here is derived from an EMBL/GenBank/DDBJ whole genome shotgun (WGS) entry which is preliminary data.</text>
</comment>
<evidence type="ECO:0000313" key="3">
    <source>
        <dbReference type="Proteomes" id="UP001500880"/>
    </source>
</evidence>
<evidence type="ECO:0000256" key="1">
    <source>
        <dbReference type="SAM" id="MobiDB-lite"/>
    </source>
</evidence>
<gene>
    <name evidence="2" type="ORF">GCM10008986_27120</name>
</gene>
<dbReference type="Proteomes" id="UP001500880">
    <property type="component" value="Unassembled WGS sequence"/>
</dbReference>
<dbReference type="Pfam" id="PF14139">
    <property type="entry name" value="YpzG"/>
    <property type="match status" value="1"/>
</dbReference>
<dbReference type="RefSeq" id="WP_343842104.1">
    <property type="nucleotide sequence ID" value="NZ_BAAADO010000005.1"/>
</dbReference>
<sequence length="49" mass="5567">MGFKKQKYLKNTPFQAPHAKVKHASNQVGGETRRTQTEIINAIQVSKRT</sequence>
<dbReference type="InterPro" id="IPR025413">
    <property type="entry name" value="YpzG-like"/>
</dbReference>
<dbReference type="EMBL" id="BAAADO010000005">
    <property type="protein sequence ID" value="GAA0498581.1"/>
    <property type="molecule type" value="Genomic_DNA"/>
</dbReference>
<proteinExistence type="predicted"/>
<organism evidence="2 3">
    <name type="scientific">Salinibacillus aidingensis</name>
    <dbReference type="NCBI Taxonomy" id="237684"/>
    <lineage>
        <taxon>Bacteria</taxon>
        <taxon>Bacillati</taxon>
        <taxon>Bacillota</taxon>
        <taxon>Bacilli</taxon>
        <taxon>Bacillales</taxon>
        <taxon>Bacillaceae</taxon>
        <taxon>Salinibacillus</taxon>
    </lineage>
</organism>
<name>A0ABN1BJI7_9BACI</name>
<keyword evidence="3" id="KW-1185">Reference proteome</keyword>
<protein>
    <recommendedName>
        <fullName evidence="4">YpzG-like protein</fullName>
    </recommendedName>
</protein>
<evidence type="ECO:0000313" key="2">
    <source>
        <dbReference type="EMBL" id="GAA0498581.1"/>
    </source>
</evidence>